<organism evidence="14 15">
    <name type="scientific">Pacificimonas flava</name>
    <dbReference type="NCBI Taxonomy" id="1234595"/>
    <lineage>
        <taxon>Bacteria</taxon>
        <taxon>Pseudomonadati</taxon>
        <taxon>Pseudomonadota</taxon>
        <taxon>Alphaproteobacteria</taxon>
        <taxon>Sphingomonadales</taxon>
        <taxon>Sphingosinicellaceae</taxon>
        <taxon>Pacificimonas</taxon>
    </lineage>
</organism>
<keyword evidence="15" id="KW-1185">Reference proteome</keyword>
<dbReference type="GO" id="GO:0000774">
    <property type="term" value="F:adenyl-nucleotide exchange factor activity"/>
    <property type="evidence" value="ECO:0007669"/>
    <property type="project" value="InterPro"/>
</dbReference>
<dbReference type="Pfam" id="PF01025">
    <property type="entry name" value="GrpE"/>
    <property type="match status" value="1"/>
</dbReference>
<dbReference type="GO" id="GO:0051087">
    <property type="term" value="F:protein-folding chaperone binding"/>
    <property type="evidence" value="ECO:0007669"/>
    <property type="project" value="InterPro"/>
</dbReference>
<dbReference type="SUPFAM" id="SSF58014">
    <property type="entry name" value="Coiled-coil domain of nucleotide exchange factor GrpE"/>
    <property type="match status" value="1"/>
</dbReference>
<dbReference type="PROSITE" id="PS01071">
    <property type="entry name" value="GRPE"/>
    <property type="match status" value="1"/>
</dbReference>
<evidence type="ECO:0000256" key="2">
    <source>
        <dbReference type="ARBA" id="ARBA00009054"/>
    </source>
</evidence>
<dbReference type="Proteomes" id="UP000198462">
    <property type="component" value="Unassembled WGS sequence"/>
</dbReference>
<name>A0A219B178_9SPHN</name>
<evidence type="ECO:0000256" key="11">
    <source>
        <dbReference type="RuleBase" id="RU000639"/>
    </source>
</evidence>
<evidence type="ECO:0000256" key="13">
    <source>
        <dbReference type="SAM" id="MobiDB-lite"/>
    </source>
</evidence>
<dbReference type="GO" id="GO:0042803">
    <property type="term" value="F:protein homodimerization activity"/>
    <property type="evidence" value="ECO:0007669"/>
    <property type="project" value="InterPro"/>
</dbReference>
<dbReference type="STRING" id="1234595.C725_1596"/>
<dbReference type="PANTHER" id="PTHR21237">
    <property type="entry name" value="GRPE PROTEIN"/>
    <property type="match status" value="1"/>
</dbReference>
<evidence type="ECO:0000256" key="4">
    <source>
        <dbReference type="ARBA" id="ARBA00022490"/>
    </source>
</evidence>
<accession>A0A219B178</accession>
<sequence length="197" mass="21858">MTTENAHNDDKNTEPERTEPDFSSAEAELAEAEAEAAAGETHDAEQDQRLTDLESEVATLKDRLMRAVAETENVRRRLEREKEDSSSYAITGFARDLLSVADNLTRALDAAEKDEVVNKGLLTGVEMTQKELMKAFEKHGISRVESVGQPLDPHTHQAMMEVEADEEHAAGTIVQELQPGYKIKDRLLRPAMVSVAK</sequence>
<keyword evidence="4 10" id="KW-0963">Cytoplasm</keyword>
<dbReference type="PRINTS" id="PR00773">
    <property type="entry name" value="GRPEPROTEIN"/>
</dbReference>
<dbReference type="AlphaFoldDB" id="A0A219B178"/>
<feature type="region of interest" description="Disordered" evidence="13">
    <location>
        <begin position="1"/>
        <end position="55"/>
    </location>
</feature>
<dbReference type="GO" id="GO:0005737">
    <property type="term" value="C:cytoplasm"/>
    <property type="evidence" value="ECO:0007669"/>
    <property type="project" value="UniProtKB-SubCell"/>
</dbReference>
<evidence type="ECO:0000256" key="5">
    <source>
        <dbReference type="ARBA" id="ARBA00023016"/>
    </source>
</evidence>
<dbReference type="OrthoDB" id="9789811at2"/>
<dbReference type="GO" id="GO:0051082">
    <property type="term" value="F:unfolded protein binding"/>
    <property type="evidence" value="ECO:0007669"/>
    <property type="project" value="TreeGrafter"/>
</dbReference>
<feature type="compositionally biased region" description="Basic and acidic residues" evidence="13">
    <location>
        <begin position="40"/>
        <end position="52"/>
    </location>
</feature>
<dbReference type="RefSeq" id="WP_088713670.1">
    <property type="nucleotide sequence ID" value="NZ_NFZT01000007.1"/>
</dbReference>
<dbReference type="InterPro" id="IPR013805">
    <property type="entry name" value="GrpE_CC"/>
</dbReference>
<evidence type="ECO:0000313" key="15">
    <source>
        <dbReference type="Proteomes" id="UP000198462"/>
    </source>
</evidence>
<gene>
    <name evidence="10" type="primary">grpE</name>
    <name evidence="14" type="ORF">B5C34_15350</name>
</gene>
<evidence type="ECO:0000256" key="9">
    <source>
        <dbReference type="ARBA" id="ARBA00076414"/>
    </source>
</evidence>
<evidence type="ECO:0000256" key="3">
    <source>
        <dbReference type="ARBA" id="ARBA00011738"/>
    </source>
</evidence>
<dbReference type="SUPFAM" id="SSF51064">
    <property type="entry name" value="Head domain of nucleotide exchange factor GrpE"/>
    <property type="match status" value="1"/>
</dbReference>
<dbReference type="CDD" id="cd00446">
    <property type="entry name" value="GrpE"/>
    <property type="match status" value="1"/>
</dbReference>
<evidence type="ECO:0000256" key="1">
    <source>
        <dbReference type="ARBA" id="ARBA00004496"/>
    </source>
</evidence>
<reference evidence="15" key="1">
    <citation type="submission" date="2017-05" db="EMBL/GenBank/DDBJ databases">
        <authorList>
            <person name="Lin X."/>
        </authorList>
    </citation>
    <scope>NUCLEOTIDE SEQUENCE [LARGE SCALE GENOMIC DNA]</scope>
    <source>
        <strain evidence="15">JLT2012</strain>
    </source>
</reference>
<evidence type="ECO:0000256" key="12">
    <source>
        <dbReference type="RuleBase" id="RU004478"/>
    </source>
</evidence>
<keyword evidence="5 10" id="KW-0346">Stress response</keyword>
<dbReference type="NCBIfam" id="NF010738">
    <property type="entry name" value="PRK14140.1"/>
    <property type="match status" value="1"/>
</dbReference>
<dbReference type="HAMAP" id="MF_01151">
    <property type="entry name" value="GrpE"/>
    <property type="match status" value="1"/>
</dbReference>
<evidence type="ECO:0000256" key="8">
    <source>
        <dbReference type="ARBA" id="ARBA00072274"/>
    </source>
</evidence>
<keyword evidence="6 10" id="KW-0143">Chaperone</keyword>
<evidence type="ECO:0000256" key="7">
    <source>
        <dbReference type="ARBA" id="ARBA00053401"/>
    </source>
</evidence>
<evidence type="ECO:0000256" key="10">
    <source>
        <dbReference type="HAMAP-Rule" id="MF_01151"/>
    </source>
</evidence>
<comment type="subunit">
    <text evidence="3 10">Homodimer.</text>
</comment>
<proteinExistence type="inferred from homology"/>
<dbReference type="Gene3D" id="3.90.20.20">
    <property type="match status" value="1"/>
</dbReference>
<comment type="function">
    <text evidence="7 10 11">Participates actively in the response to hyperosmotic and heat shock by preventing the aggregation of stress-denatured proteins, in association with DnaK and GrpE. It is the nucleotide exchange factor for DnaK and may function as a thermosensor. Unfolded proteins bind initially to DnaJ; upon interaction with the DnaJ-bound protein, DnaK hydrolyzes its bound ATP, resulting in the formation of a stable complex. GrpE releases ADP from DnaK; ATP binding to DnaK triggers the release of the substrate protein, thus completing the reaction cycle. Several rounds of ATP-dependent interactions between DnaJ, DnaK and GrpE are required for fully efficient folding.</text>
</comment>
<evidence type="ECO:0000313" key="14">
    <source>
        <dbReference type="EMBL" id="OWV31876.1"/>
    </source>
</evidence>
<dbReference type="PANTHER" id="PTHR21237:SF40">
    <property type="entry name" value="CELL CYCLE AND APOPTOSIS REGULATOR PROTEIN 2"/>
    <property type="match status" value="1"/>
</dbReference>
<protein>
    <recommendedName>
        <fullName evidence="8 10">Protein GrpE</fullName>
    </recommendedName>
    <alternativeName>
        <fullName evidence="9 10">HSP-70 cofactor</fullName>
    </alternativeName>
</protein>
<feature type="compositionally biased region" description="Basic and acidic residues" evidence="13">
    <location>
        <begin position="1"/>
        <end position="20"/>
    </location>
</feature>
<dbReference type="Gene3D" id="2.30.22.10">
    <property type="entry name" value="Head domain of nucleotide exchange factor GrpE"/>
    <property type="match status" value="1"/>
</dbReference>
<dbReference type="NCBIfam" id="NF010748">
    <property type="entry name" value="PRK14150.1"/>
    <property type="match status" value="1"/>
</dbReference>
<comment type="caution">
    <text evidence="14">The sequence shown here is derived from an EMBL/GenBank/DDBJ whole genome shotgun (WGS) entry which is preliminary data.</text>
</comment>
<dbReference type="EMBL" id="NFZT01000007">
    <property type="protein sequence ID" value="OWV31876.1"/>
    <property type="molecule type" value="Genomic_DNA"/>
</dbReference>
<comment type="subcellular location">
    <subcellularLocation>
        <location evidence="1 10">Cytoplasm</location>
    </subcellularLocation>
</comment>
<dbReference type="FunFam" id="2.30.22.10:FF:000001">
    <property type="entry name" value="Protein GrpE"/>
    <property type="match status" value="1"/>
</dbReference>
<dbReference type="GO" id="GO:0006457">
    <property type="term" value="P:protein folding"/>
    <property type="evidence" value="ECO:0007669"/>
    <property type="project" value="InterPro"/>
</dbReference>
<dbReference type="InterPro" id="IPR009012">
    <property type="entry name" value="GrpE_head"/>
</dbReference>
<comment type="similarity">
    <text evidence="2 10 12">Belongs to the GrpE family.</text>
</comment>
<evidence type="ECO:0000256" key="6">
    <source>
        <dbReference type="ARBA" id="ARBA00023186"/>
    </source>
</evidence>
<dbReference type="InterPro" id="IPR000740">
    <property type="entry name" value="GrpE"/>
</dbReference>